<dbReference type="InterPro" id="IPR052029">
    <property type="entry name" value="PpiD_chaperone"/>
</dbReference>
<protein>
    <recommendedName>
        <fullName evidence="2">Parvulin-like PPIase</fullName>
    </recommendedName>
    <alternativeName>
        <fullName evidence="9">Peptidyl-prolyl cis-trans isomerase plp</fullName>
    </alternativeName>
    <alternativeName>
        <fullName evidence="12">Periplasmic chaperone PpiD</fullName>
    </alternativeName>
    <alternativeName>
        <fullName evidence="13">Periplasmic folding chaperone</fullName>
    </alternativeName>
    <alternativeName>
        <fullName evidence="10">Rotamase plp</fullName>
    </alternativeName>
</protein>
<keyword evidence="5" id="KW-0812">Transmembrane</keyword>
<dbReference type="PROSITE" id="PS50198">
    <property type="entry name" value="PPIC_PPIASE_2"/>
    <property type="match status" value="1"/>
</dbReference>
<evidence type="ECO:0000313" key="17">
    <source>
        <dbReference type="Proteomes" id="UP001500518"/>
    </source>
</evidence>
<keyword evidence="17" id="KW-1185">Reference proteome</keyword>
<sequence>MITFFRKFFQSKIGIGVTLAFLALIAVAFASSDVANTGMFGGVAGGDRVAVVGDKRISTSDLQTNANNALQQARAENPTLTMEAFVEQGGLDEVLDTMVTRWALVEFAENLGLRVSDRAVNSELRAIPTFNGLDGEFDPEIFRNFLRQNSLTEARVLEDLGMGLYSRQLLLPLSYGAQLPDSFGRRYAQLVAETRSGSGAAIPASAFAPEGDPTDEQLQEYYQANRANYIRPERRVLRYVTFGIDAVGDLPAITQEQIARRYQRDAEAYAATEQRSFTQLVVPTQAAAQAVIDEVEGGVSLEASARSKGLSTVSLTELDQAALASQTSQAVAQAAFAASEGDLVGPVRGELGWYVLRVSDVNQISGQTLAEASDSIRETLAAERRRLALNELTERLEDELTDGRSLSEAADELGVEVQTTQPLTAEGTIYGTPQPAPEELQRVIGFAFEMSEGSPQLAEVVPGEEFMVFEVSQVTPRAAAPLSEIEDAVTLAWRRDQGMAAARAAARRIEERVNEGSTLAEAVAAEDVALPAPEPLRLNRRQLAEEGNLSRATLLFFTMAEGTAKIVNLPEASTWFVLQLDEIETAELAEDDPVVANTQRQLAEAAGEEYLQQFLAAAESSMEIELNSVGIEAVRASLTGSVQ</sequence>
<evidence type="ECO:0000256" key="14">
    <source>
        <dbReference type="PROSITE-ProRule" id="PRU00278"/>
    </source>
</evidence>
<reference evidence="17" key="1">
    <citation type="journal article" date="2019" name="Int. J. Syst. Evol. Microbiol.">
        <title>The Global Catalogue of Microorganisms (GCM) 10K type strain sequencing project: providing services to taxonomists for standard genome sequencing and annotation.</title>
        <authorList>
            <consortium name="The Broad Institute Genomics Platform"/>
            <consortium name="The Broad Institute Genome Sequencing Center for Infectious Disease"/>
            <person name="Wu L."/>
            <person name="Ma J."/>
        </authorList>
    </citation>
    <scope>NUCLEOTIDE SEQUENCE [LARGE SCALE GENOMIC DNA]</scope>
    <source>
        <strain evidence="17">JCM 18014</strain>
    </source>
</reference>
<evidence type="ECO:0000256" key="4">
    <source>
        <dbReference type="ARBA" id="ARBA00022519"/>
    </source>
</evidence>
<dbReference type="PANTHER" id="PTHR47529">
    <property type="entry name" value="PEPTIDYL-PROLYL CIS-TRANS ISOMERASE D"/>
    <property type="match status" value="1"/>
</dbReference>
<dbReference type="PANTHER" id="PTHR47529:SF1">
    <property type="entry name" value="PERIPLASMIC CHAPERONE PPID"/>
    <property type="match status" value="1"/>
</dbReference>
<evidence type="ECO:0000256" key="1">
    <source>
        <dbReference type="ARBA" id="ARBA00004382"/>
    </source>
</evidence>
<keyword evidence="6" id="KW-1133">Transmembrane helix</keyword>
<keyword evidence="14 16" id="KW-0413">Isomerase</keyword>
<evidence type="ECO:0000256" key="9">
    <source>
        <dbReference type="ARBA" id="ARBA00030642"/>
    </source>
</evidence>
<keyword evidence="7" id="KW-0472">Membrane</keyword>
<evidence type="ECO:0000256" key="8">
    <source>
        <dbReference type="ARBA" id="ARBA00023186"/>
    </source>
</evidence>
<keyword evidence="4" id="KW-0997">Cell inner membrane</keyword>
<evidence type="ECO:0000256" key="13">
    <source>
        <dbReference type="ARBA" id="ARBA00042775"/>
    </source>
</evidence>
<dbReference type="Gene3D" id="3.10.50.40">
    <property type="match status" value="1"/>
</dbReference>
<evidence type="ECO:0000256" key="5">
    <source>
        <dbReference type="ARBA" id="ARBA00022692"/>
    </source>
</evidence>
<comment type="similarity">
    <text evidence="11">Belongs to the PpiD chaperone family.</text>
</comment>
<feature type="domain" description="PpiC" evidence="15">
    <location>
        <begin position="272"/>
        <end position="360"/>
    </location>
</feature>
<keyword evidence="3" id="KW-1003">Cell membrane</keyword>
<dbReference type="GO" id="GO:0016853">
    <property type="term" value="F:isomerase activity"/>
    <property type="evidence" value="ECO:0007669"/>
    <property type="project" value="UniProtKB-KW"/>
</dbReference>
<name>A0ABP9KF80_9SPHN</name>
<dbReference type="Pfam" id="PF13624">
    <property type="entry name" value="SurA_N_3"/>
    <property type="match status" value="1"/>
</dbReference>
<proteinExistence type="inferred from homology"/>
<dbReference type="Proteomes" id="UP001500518">
    <property type="component" value="Unassembled WGS sequence"/>
</dbReference>
<dbReference type="Gene3D" id="1.10.4030.10">
    <property type="entry name" value="Porin chaperone SurA, peptide-binding domain"/>
    <property type="match status" value="1"/>
</dbReference>
<evidence type="ECO:0000256" key="2">
    <source>
        <dbReference type="ARBA" id="ARBA00018370"/>
    </source>
</evidence>
<gene>
    <name evidence="16" type="primary">ppiD</name>
    <name evidence="16" type="ORF">GCM10023208_23500</name>
</gene>
<evidence type="ECO:0000256" key="11">
    <source>
        <dbReference type="ARBA" id="ARBA00038408"/>
    </source>
</evidence>
<dbReference type="InterPro" id="IPR046357">
    <property type="entry name" value="PPIase_dom_sf"/>
</dbReference>
<comment type="caution">
    <text evidence="16">The sequence shown here is derived from an EMBL/GenBank/DDBJ whole genome shotgun (WGS) entry which is preliminary data.</text>
</comment>
<dbReference type="SUPFAM" id="SSF54534">
    <property type="entry name" value="FKBP-like"/>
    <property type="match status" value="1"/>
</dbReference>
<evidence type="ECO:0000256" key="7">
    <source>
        <dbReference type="ARBA" id="ARBA00023136"/>
    </source>
</evidence>
<accession>A0ABP9KF80</accession>
<dbReference type="RefSeq" id="WP_346033252.1">
    <property type="nucleotide sequence ID" value="NZ_BAABHV010000017.1"/>
</dbReference>
<evidence type="ECO:0000256" key="6">
    <source>
        <dbReference type="ARBA" id="ARBA00022989"/>
    </source>
</evidence>
<comment type="subcellular location">
    <subcellularLocation>
        <location evidence="1">Cell inner membrane</location>
        <topology evidence="1">Single-pass type II membrane protein</topology>
        <orientation evidence="1">Periplasmic side</orientation>
    </subcellularLocation>
</comment>
<evidence type="ECO:0000256" key="10">
    <source>
        <dbReference type="ARBA" id="ARBA00031484"/>
    </source>
</evidence>
<keyword evidence="8" id="KW-0143">Chaperone</keyword>
<dbReference type="InterPro" id="IPR027304">
    <property type="entry name" value="Trigger_fact/SurA_dom_sf"/>
</dbReference>
<evidence type="ECO:0000259" key="15">
    <source>
        <dbReference type="PROSITE" id="PS50198"/>
    </source>
</evidence>
<dbReference type="SUPFAM" id="SSF109998">
    <property type="entry name" value="Triger factor/SurA peptide-binding domain-like"/>
    <property type="match status" value="1"/>
</dbReference>
<evidence type="ECO:0000313" key="16">
    <source>
        <dbReference type="EMBL" id="GAA5057706.1"/>
    </source>
</evidence>
<dbReference type="InterPro" id="IPR000297">
    <property type="entry name" value="PPIase_PpiC"/>
</dbReference>
<dbReference type="EMBL" id="BAABHV010000017">
    <property type="protein sequence ID" value="GAA5057706.1"/>
    <property type="molecule type" value="Genomic_DNA"/>
</dbReference>
<organism evidence="16 17">
    <name type="scientific">Erythrobacter westpacificensis</name>
    <dbReference type="NCBI Taxonomy" id="1055231"/>
    <lineage>
        <taxon>Bacteria</taxon>
        <taxon>Pseudomonadati</taxon>
        <taxon>Pseudomonadota</taxon>
        <taxon>Alphaproteobacteria</taxon>
        <taxon>Sphingomonadales</taxon>
        <taxon>Erythrobacteraceae</taxon>
        <taxon>Erythrobacter/Porphyrobacter group</taxon>
        <taxon>Erythrobacter</taxon>
    </lineage>
</organism>
<dbReference type="Pfam" id="PF13145">
    <property type="entry name" value="Rotamase_2"/>
    <property type="match status" value="1"/>
</dbReference>
<evidence type="ECO:0000256" key="3">
    <source>
        <dbReference type="ARBA" id="ARBA00022475"/>
    </source>
</evidence>
<keyword evidence="14" id="KW-0697">Rotamase</keyword>
<evidence type="ECO:0000256" key="12">
    <source>
        <dbReference type="ARBA" id="ARBA00040743"/>
    </source>
</evidence>